<dbReference type="EnsemblMetazoa" id="AQUA009919-RA">
    <property type="protein sequence ID" value="AQUA009919-PA"/>
    <property type="gene ID" value="AQUA009919"/>
</dbReference>
<evidence type="ECO:0000313" key="2">
    <source>
        <dbReference type="EnsemblMetazoa" id="AQUA009919-PA"/>
    </source>
</evidence>
<proteinExistence type="predicted"/>
<feature type="region of interest" description="Disordered" evidence="1">
    <location>
        <begin position="1"/>
        <end position="56"/>
    </location>
</feature>
<dbReference type="Proteomes" id="UP000076407">
    <property type="component" value="Unassembled WGS sequence"/>
</dbReference>
<keyword evidence="3" id="KW-1185">Reference proteome</keyword>
<name>A0A182XJ85_ANOQN</name>
<protein>
    <submittedName>
        <fullName evidence="2">Uncharacterized protein</fullName>
    </submittedName>
</protein>
<feature type="compositionally biased region" description="Polar residues" evidence="1">
    <location>
        <begin position="36"/>
        <end position="46"/>
    </location>
</feature>
<organism evidence="2 3">
    <name type="scientific">Anopheles quadriannulatus</name>
    <name type="common">Mosquito</name>
    <dbReference type="NCBI Taxonomy" id="34691"/>
    <lineage>
        <taxon>Eukaryota</taxon>
        <taxon>Metazoa</taxon>
        <taxon>Ecdysozoa</taxon>
        <taxon>Arthropoda</taxon>
        <taxon>Hexapoda</taxon>
        <taxon>Insecta</taxon>
        <taxon>Pterygota</taxon>
        <taxon>Neoptera</taxon>
        <taxon>Endopterygota</taxon>
        <taxon>Diptera</taxon>
        <taxon>Nematocera</taxon>
        <taxon>Culicoidea</taxon>
        <taxon>Culicidae</taxon>
        <taxon>Anophelinae</taxon>
        <taxon>Anopheles</taxon>
    </lineage>
</organism>
<accession>A0A182XJ85</accession>
<evidence type="ECO:0000313" key="3">
    <source>
        <dbReference type="Proteomes" id="UP000076407"/>
    </source>
</evidence>
<evidence type="ECO:0000256" key="1">
    <source>
        <dbReference type="SAM" id="MobiDB-lite"/>
    </source>
</evidence>
<dbReference type="AlphaFoldDB" id="A0A182XJ85"/>
<dbReference type="VEuPathDB" id="VectorBase:AQUA009919"/>
<sequence>MQESGAAWMGGSGSRATIAHNSPSAPFKRVKAKQSAIPSTNTTNGNPERKRKRPTRVKRVNLVSVRPVEWKGRRGGRYGSLCFGVPATYESSAARVTPATVAHSDDAVDGQ</sequence>
<reference evidence="2" key="1">
    <citation type="submission" date="2020-05" db="UniProtKB">
        <authorList>
            <consortium name="EnsemblMetazoa"/>
        </authorList>
    </citation>
    <scope>IDENTIFICATION</scope>
    <source>
        <strain evidence="2">SANGQUA</strain>
    </source>
</reference>